<evidence type="ECO:0000313" key="1">
    <source>
        <dbReference type="EMBL" id="CDT24781.1"/>
    </source>
</evidence>
<keyword evidence="2" id="KW-1185">Reference proteome</keyword>
<protein>
    <submittedName>
        <fullName evidence="1">Uncharacterized protein</fullName>
    </submittedName>
</protein>
<reference evidence="1 2" key="1">
    <citation type="submission" date="2014-06" db="EMBL/GenBank/DDBJ databases">
        <authorList>
            <person name="Le Roux F."/>
        </authorList>
    </citation>
    <scope>NUCLEOTIDE SEQUENCE [LARGE SCALE GENOMIC DNA]</scope>
    <source>
        <strain evidence="1 2">J5-4</strain>
    </source>
</reference>
<organism evidence="1 2">
    <name type="scientific">Vibrio crassostreae</name>
    <dbReference type="NCBI Taxonomy" id="246167"/>
    <lineage>
        <taxon>Bacteria</taxon>
        <taxon>Pseudomonadati</taxon>
        <taxon>Pseudomonadota</taxon>
        <taxon>Gammaproteobacteria</taxon>
        <taxon>Vibrionales</taxon>
        <taxon>Vibrionaceae</taxon>
        <taxon>Vibrio</taxon>
    </lineage>
</organism>
<dbReference type="EMBL" id="CCJX01000079">
    <property type="protein sequence ID" value="CDT24781.1"/>
    <property type="molecule type" value="Genomic_DNA"/>
</dbReference>
<gene>
    <name evidence="1" type="ORF">VCR4J5_170091</name>
</gene>
<name>A0ABP1WSL3_9VIBR</name>
<evidence type="ECO:0000313" key="2">
    <source>
        <dbReference type="Proteomes" id="UP000049077"/>
    </source>
</evidence>
<dbReference type="Proteomes" id="UP000049077">
    <property type="component" value="Unassembled WGS sequence"/>
</dbReference>
<comment type="caution">
    <text evidence="1">The sequence shown here is derived from an EMBL/GenBank/DDBJ whole genome shotgun (WGS) entry which is preliminary data.</text>
</comment>
<proteinExistence type="predicted"/>
<sequence>MHPVVEVIKFPSILDLHLNNTNMVTIRGVMICELDRVVVIKPLFTKGYNVESIQ</sequence>
<accession>A0ABP1WSL3</accession>